<evidence type="ECO:0000256" key="1">
    <source>
        <dbReference type="SAM" id="SignalP"/>
    </source>
</evidence>
<dbReference type="EMBL" id="CAKKNE010000003">
    <property type="protein sequence ID" value="CAH0371156.1"/>
    <property type="molecule type" value="Genomic_DNA"/>
</dbReference>
<dbReference type="Proteomes" id="UP000789595">
    <property type="component" value="Unassembled WGS sequence"/>
</dbReference>
<reference evidence="2" key="1">
    <citation type="submission" date="2021-11" db="EMBL/GenBank/DDBJ databases">
        <authorList>
            <consortium name="Genoscope - CEA"/>
            <person name="William W."/>
        </authorList>
    </citation>
    <scope>NUCLEOTIDE SEQUENCE</scope>
</reference>
<comment type="caution">
    <text evidence="2">The sequence shown here is derived from an EMBL/GenBank/DDBJ whole genome shotgun (WGS) entry which is preliminary data.</text>
</comment>
<feature type="signal peptide" evidence="1">
    <location>
        <begin position="1"/>
        <end position="27"/>
    </location>
</feature>
<feature type="chain" id="PRO_5035301430" evidence="1">
    <location>
        <begin position="28"/>
        <end position="270"/>
    </location>
</feature>
<proteinExistence type="predicted"/>
<evidence type="ECO:0000313" key="3">
    <source>
        <dbReference type="Proteomes" id="UP000789595"/>
    </source>
</evidence>
<dbReference type="AlphaFoldDB" id="A0A8J2X231"/>
<gene>
    <name evidence="2" type="ORF">PECAL_3P10850</name>
</gene>
<keyword evidence="1" id="KW-0732">Signal</keyword>
<keyword evidence="3" id="KW-1185">Reference proteome</keyword>
<sequence>MPPLRPEMRISSLITACALLAAAPAHGFRLGALITRARAPKPLQKPDARKAWLDAAVVGPLPALANPPWLDAALRLAKRDAEAFVPELHATLTDTVHASPGATLKDVSAAVSQRAAAWAETRAPFARWTAAHYARPLGVAIDAPQLGEALEPLYEEYQTGRLARRKPLKALAIFLRAGVIRAAAAVSKVSAARPRRPRGRTPLVRKARRSLLPGLLDDVAAALPPTPAPPAGLGDACRRLAENTFVGYAADGLPVAGSLDVAAVASNLCF</sequence>
<name>A0A8J2X231_9STRA</name>
<protein>
    <submittedName>
        <fullName evidence="2">Uncharacterized protein</fullName>
    </submittedName>
</protein>
<evidence type="ECO:0000313" key="2">
    <source>
        <dbReference type="EMBL" id="CAH0371156.1"/>
    </source>
</evidence>
<accession>A0A8J2X231</accession>
<organism evidence="2 3">
    <name type="scientific">Pelagomonas calceolata</name>
    <dbReference type="NCBI Taxonomy" id="35677"/>
    <lineage>
        <taxon>Eukaryota</taxon>
        <taxon>Sar</taxon>
        <taxon>Stramenopiles</taxon>
        <taxon>Ochrophyta</taxon>
        <taxon>Pelagophyceae</taxon>
        <taxon>Pelagomonadales</taxon>
        <taxon>Pelagomonadaceae</taxon>
        <taxon>Pelagomonas</taxon>
    </lineage>
</organism>